<evidence type="ECO:0000313" key="7">
    <source>
        <dbReference type="Proteomes" id="UP000035444"/>
    </source>
</evidence>
<name>A0A0H2MD28_9PROT</name>
<dbReference type="SUPFAM" id="SSF103473">
    <property type="entry name" value="MFS general substrate transporter"/>
    <property type="match status" value="1"/>
</dbReference>
<accession>A0A0H2MD28</accession>
<feature type="transmembrane region" description="Helical" evidence="4">
    <location>
        <begin position="223"/>
        <end position="241"/>
    </location>
</feature>
<proteinExistence type="predicted"/>
<dbReference type="Pfam" id="PF07690">
    <property type="entry name" value="MFS_1"/>
    <property type="match status" value="1"/>
</dbReference>
<evidence type="ECO:0000313" key="6">
    <source>
        <dbReference type="EMBL" id="KLN60278.1"/>
    </source>
</evidence>
<dbReference type="PROSITE" id="PS50850">
    <property type="entry name" value="MFS"/>
    <property type="match status" value="1"/>
</dbReference>
<evidence type="ECO:0000256" key="4">
    <source>
        <dbReference type="SAM" id="Phobius"/>
    </source>
</evidence>
<keyword evidence="3 4" id="KW-0472">Membrane</keyword>
<dbReference type="InterPro" id="IPR011701">
    <property type="entry name" value="MFS"/>
</dbReference>
<feature type="transmembrane region" description="Helical" evidence="4">
    <location>
        <begin position="77"/>
        <end position="96"/>
    </location>
</feature>
<dbReference type="GO" id="GO:0022857">
    <property type="term" value="F:transmembrane transporter activity"/>
    <property type="evidence" value="ECO:0007669"/>
    <property type="project" value="InterPro"/>
</dbReference>
<feature type="transmembrane region" description="Helical" evidence="4">
    <location>
        <begin position="133"/>
        <end position="150"/>
    </location>
</feature>
<evidence type="ECO:0000256" key="1">
    <source>
        <dbReference type="ARBA" id="ARBA00022692"/>
    </source>
</evidence>
<dbReference type="RefSeq" id="WP_047764809.1">
    <property type="nucleotide sequence ID" value="NZ_LAQL01000008.1"/>
</dbReference>
<dbReference type="PANTHER" id="PTHR23521">
    <property type="entry name" value="TRANSPORTER MFS SUPERFAMILY"/>
    <property type="match status" value="1"/>
</dbReference>
<keyword evidence="2 4" id="KW-1133">Transmembrane helix</keyword>
<sequence>MAPISDKWLSLGILALCQVAAMALWFSASAVLPSLTIEYSLTPFQQALFTSTVQVGFVVGSLSSALFGLADRLPPKLFFLGSAVTAAIANALLLIVEPTDPIVPLLRFITGICMAGIYPVGMRMAATWAKGDMGLLVGILVGALTLGSASPHLFNAIGGIDWRFTIATASVCAIIAAIGVLFFKMGPAYTKAPKFHPLHILSAWRIKSVRLANLGYLGHMWELYAMWAWIGIFLTASFSLSMKSSEANDLAKLATFATMAAGAIGCIAVGYFADKLGRTTLTIISMLISGSCALLVGLLFGASPLWLTLVCILWGISIIADSAQFSASVAELAPPEIVGTMLTLQTSLGFTLTLITIHLMPYAVDLLSWHYAFMPLAIGPFLGVWAMAKLRHHPDARKLANGKK</sequence>
<dbReference type="InterPro" id="IPR020846">
    <property type="entry name" value="MFS_dom"/>
</dbReference>
<dbReference type="GO" id="GO:0005886">
    <property type="term" value="C:plasma membrane"/>
    <property type="evidence" value="ECO:0007669"/>
    <property type="project" value="TreeGrafter"/>
</dbReference>
<dbReference type="Gene3D" id="1.20.1250.20">
    <property type="entry name" value="MFS general substrate transporter like domains"/>
    <property type="match status" value="2"/>
</dbReference>
<dbReference type="InterPro" id="IPR036259">
    <property type="entry name" value="MFS_trans_sf"/>
</dbReference>
<dbReference type="AlphaFoldDB" id="A0A0H2MD28"/>
<feature type="domain" description="Major facilitator superfamily (MFS) profile" evidence="5">
    <location>
        <begin position="208"/>
        <end position="404"/>
    </location>
</feature>
<dbReference type="Proteomes" id="UP000035444">
    <property type="component" value="Unassembled WGS sequence"/>
</dbReference>
<reference evidence="6 7" key="1">
    <citation type="submission" date="2015-03" db="EMBL/GenBank/DDBJ databases">
        <title>Genome Sequence of Kiloniella spongiae MEBiC09566, isolated from a marine sponge.</title>
        <authorList>
            <person name="Shao Z."/>
            <person name="Wang L."/>
            <person name="Li X."/>
        </authorList>
    </citation>
    <scope>NUCLEOTIDE SEQUENCE [LARGE SCALE GENOMIC DNA]</scope>
    <source>
        <strain evidence="6 7">MEBiC09566</strain>
    </source>
</reference>
<feature type="transmembrane region" description="Helical" evidence="4">
    <location>
        <begin position="162"/>
        <end position="183"/>
    </location>
</feature>
<keyword evidence="7" id="KW-1185">Reference proteome</keyword>
<dbReference type="PATRIC" id="fig|1489064.4.peg.4141"/>
<evidence type="ECO:0000256" key="2">
    <source>
        <dbReference type="ARBA" id="ARBA00022989"/>
    </source>
</evidence>
<organism evidence="6 7">
    <name type="scientific">Kiloniella spongiae</name>
    <dbReference type="NCBI Taxonomy" id="1489064"/>
    <lineage>
        <taxon>Bacteria</taxon>
        <taxon>Pseudomonadati</taxon>
        <taxon>Pseudomonadota</taxon>
        <taxon>Alphaproteobacteria</taxon>
        <taxon>Rhodospirillales</taxon>
        <taxon>Kiloniellaceae</taxon>
        <taxon>Kiloniella</taxon>
    </lineage>
</organism>
<comment type="caution">
    <text evidence="6">The sequence shown here is derived from an EMBL/GenBank/DDBJ whole genome shotgun (WGS) entry which is preliminary data.</text>
</comment>
<protein>
    <submittedName>
        <fullName evidence="6">MFS transporter</fullName>
    </submittedName>
</protein>
<feature type="transmembrane region" description="Helical" evidence="4">
    <location>
        <begin position="102"/>
        <end position="121"/>
    </location>
</feature>
<evidence type="ECO:0000259" key="5">
    <source>
        <dbReference type="PROSITE" id="PS50850"/>
    </source>
</evidence>
<keyword evidence="1 4" id="KW-0812">Transmembrane</keyword>
<gene>
    <name evidence="6" type="ORF">WH96_13980</name>
</gene>
<dbReference type="STRING" id="1489064.WH96_13980"/>
<feature type="transmembrane region" description="Helical" evidence="4">
    <location>
        <begin position="253"/>
        <end position="273"/>
    </location>
</feature>
<feature type="transmembrane region" description="Helical" evidence="4">
    <location>
        <begin position="369"/>
        <end position="388"/>
    </location>
</feature>
<dbReference type="EMBL" id="LAQL01000008">
    <property type="protein sequence ID" value="KLN60278.1"/>
    <property type="molecule type" value="Genomic_DNA"/>
</dbReference>
<dbReference type="OrthoDB" id="9781976at2"/>
<evidence type="ECO:0000256" key="3">
    <source>
        <dbReference type="ARBA" id="ARBA00023136"/>
    </source>
</evidence>
<dbReference type="PANTHER" id="PTHR23521:SF3">
    <property type="entry name" value="MFS TRANSPORTER"/>
    <property type="match status" value="1"/>
</dbReference>
<feature type="transmembrane region" description="Helical" evidence="4">
    <location>
        <begin position="47"/>
        <end position="70"/>
    </location>
</feature>